<organism evidence="2 3">
    <name type="scientific">Agathobacter rectalis</name>
    <dbReference type="NCBI Taxonomy" id="39491"/>
    <lineage>
        <taxon>Bacteria</taxon>
        <taxon>Bacillati</taxon>
        <taxon>Bacillota</taxon>
        <taxon>Clostridia</taxon>
        <taxon>Lachnospirales</taxon>
        <taxon>Lachnospiraceae</taxon>
        <taxon>Agathobacter</taxon>
    </lineage>
</organism>
<dbReference type="RefSeq" id="WP_055274317.1">
    <property type="nucleotide sequence ID" value="NZ_CZAJ01000023.1"/>
</dbReference>
<name>A0A174LCN4_9FIRM</name>
<dbReference type="Gene3D" id="3.40.50.2000">
    <property type="entry name" value="Glycogen Phosphorylase B"/>
    <property type="match status" value="1"/>
</dbReference>
<evidence type="ECO:0000256" key="1">
    <source>
        <dbReference type="ARBA" id="ARBA00022679"/>
    </source>
</evidence>
<evidence type="ECO:0000313" key="3">
    <source>
        <dbReference type="Proteomes" id="UP000095602"/>
    </source>
</evidence>
<dbReference type="Proteomes" id="UP000095602">
    <property type="component" value="Unassembled WGS sequence"/>
</dbReference>
<proteinExistence type="predicted"/>
<dbReference type="SUPFAM" id="SSF53756">
    <property type="entry name" value="UDP-Glycosyltransferase/glycogen phosphorylase"/>
    <property type="match status" value="1"/>
</dbReference>
<protein>
    <submittedName>
        <fullName evidence="2">Sugar transferase, PEP-CTERM/EpsH1 system associated</fullName>
    </submittedName>
</protein>
<sequence length="372" mass="42061">MKKVLCVANFLFGSASGAQSLARTHVKALYQAFGKENVIVFALVGTEEVADQKDIQVKKVVNKLPIRLINLLKGNTGKINSEIISEIIETINRENVELFFLDDSIYGNAIRIIKKYCPKVKVASFYHDIKRYLAVEWAKKNPKSIPVQISLVSNERKTARYADVNIVLNKREEKLFQKYYHKSPEMLLPIILPTPKLSSRIDSDKCNILFVGGYYYPNVNGFRWFIKNVTPLIKINYEVTLVGNRMDLLKEEFSNNSNVKVLGRVEDLSPYYEDADVVVGPIFEGAGMKVKTAEALSYGKIFIGTDESLIGYKELAGNLLGKSIIVCNNEEEFAKAINNLDFGNGFCPENYDFFLRNYSIEAATCKLKTLLE</sequence>
<dbReference type="GO" id="GO:0009103">
    <property type="term" value="P:lipopolysaccharide biosynthetic process"/>
    <property type="evidence" value="ECO:0007669"/>
    <property type="project" value="TreeGrafter"/>
</dbReference>
<accession>A0A174LCN4</accession>
<dbReference type="EMBL" id="CZAJ01000023">
    <property type="protein sequence ID" value="CUP22012.1"/>
    <property type="molecule type" value="Genomic_DNA"/>
</dbReference>
<evidence type="ECO:0000313" key="2">
    <source>
        <dbReference type="EMBL" id="CUP22012.1"/>
    </source>
</evidence>
<reference evidence="2 3" key="1">
    <citation type="submission" date="2015-09" db="EMBL/GenBank/DDBJ databases">
        <authorList>
            <consortium name="Pathogen Informatics"/>
        </authorList>
    </citation>
    <scope>NUCLEOTIDE SEQUENCE [LARGE SCALE GENOMIC DNA]</scope>
    <source>
        <strain evidence="2 3">2789STDY5834884</strain>
    </source>
</reference>
<dbReference type="PANTHER" id="PTHR46401:SF2">
    <property type="entry name" value="GLYCOSYLTRANSFERASE WBBK-RELATED"/>
    <property type="match status" value="1"/>
</dbReference>
<keyword evidence="1 2" id="KW-0808">Transferase</keyword>
<gene>
    <name evidence="2" type="ORF">ERS852497_02249</name>
</gene>
<dbReference type="PANTHER" id="PTHR46401">
    <property type="entry name" value="GLYCOSYLTRANSFERASE WBBK-RELATED"/>
    <property type="match status" value="1"/>
</dbReference>
<dbReference type="GO" id="GO:0016757">
    <property type="term" value="F:glycosyltransferase activity"/>
    <property type="evidence" value="ECO:0007669"/>
    <property type="project" value="TreeGrafter"/>
</dbReference>
<dbReference type="AlphaFoldDB" id="A0A174LCN4"/>
<dbReference type="Pfam" id="PF13692">
    <property type="entry name" value="Glyco_trans_1_4"/>
    <property type="match status" value="1"/>
</dbReference>